<evidence type="ECO:0000313" key="6">
    <source>
        <dbReference type="Proteomes" id="UP000541185"/>
    </source>
</evidence>
<evidence type="ECO:0000256" key="2">
    <source>
        <dbReference type="ARBA" id="ARBA00005222"/>
    </source>
</evidence>
<reference evidence="5 6" key="1">
    <citation type="submission" date="2020-04" db="EMBL/GenBank/DDBJ databases">
        <title>Ramlibacter sp. G-1-2-2 isolated from soil.</title>
        <authorList>
            <person name="Dahal R.H."/>
        </authorList>
    </citation>
    <scope>NUCLEOTIDE SEQUENCE [LARGE SCALE GENOMIC DNA]</scope>
    <source>
        <strain evidence="5 6">G-1-2-2</strain>
    </source>
</reference>
<keyword evidence="6" id="KW-1185">Reference proteome</keyword>
<accession>A0A848H9F6</accession>
<organism evidence="5 6">
    <name type="scientific">Ramlibacter agri</name>
    <dbReference type="NCBI Taxonomy" id="2728837"/>
    <lineage>
        <taxon>Bacteria</taxon>
        <taxon>Pseudomonadati</taxon>
        <taxon>Pseudomonadota</taxon>
        <taxon>Betaproteobacteria</taxon>
        <taxon>Burkholderiales</taxon>
        <taxon>Comamonadaceae</taxon>
        <taxon>Ramlibacter</taxon>
    </lineage>
</organism>
<evidence type="ECO:0000256" key="3">
    <source>
        <dbReference type="ARBA" id="ARBA00022985"/>
    </source>
</evidence>
<keyword evidence="3" id="KW-0448">Lipopolysaccharide biosynthesis</keyword>
<evidence type="ECO:0000259" key="4">
    <source>
        <dbReference type="Pfam" id="PF01755"/>
    </source>
</evidence>
<dbReference type="GO" id="GO:0016740">
    <property type="term" value="F:transferase activity"/>
    <property type="evidence" value="ECO:0007669"/>
    <property type="project" value="UniProtKB-KW"/>
</dbReference>
<dbReference type="UniPathway" id="UPA00501"/>
<dbReference type="EMBL" id="JABBFX010000002">
    <property type="protein sequence ID" value="NML46612.1"/>
    <property type="molecule type" value="Genomic_DNA"/>
</dbReference>
<comment type="pathway">
    <text evidence="1">Bacterial outer membrane biogenesis; lipooligosaccharide biosynthesis.</text>
</comment>
<feature type="domain" description="Glycosyl transferase family 25" evidence="4">
    <location>
        <begin position="51"/>
        <end position="187"/>
    </location>
</feature>
<gene>
    <name evidence="5" type="ORF">HHL11_22895</name>
</gene>
<dbReference type="Proteomes" id="UP000541185">
    <property type="component" value="Unassembled WGS sequence"/>
</dbReference>
<comment type="pathway">
    <text evidence="2">Glycan metabolism; lacto-N-neotetraose biosynthesis.</text>
</comment>
<keyword evidence="5" id="KW-0808">Transferase</keyword>
<protein>
    <submittedName>
        <fullName evidence="5">Glycosyltransferase family 25 protein</fullName>
    </submittedName>
</protein>
<evidence type="ECO:0000256" key="1">
    <source>
        <dbReference type="ARBA" id="ARBA00005068"/>
    </source>
</evidence>
<dbReference type="GO" id="GO:0009103">
    <property type="term" value="P:lipopolysaccharide biosynthetic process"/>
    <property type="evidence" value="ECO:0007669"/>
    <property type="project" value="UniProtKB-KW"/>
</dbReference>
<proteinExistence type="predicted"/>
<dbReference type="RefSeq" id="WP_169420868.1">
    <property type="nucleotide sequence ID" value="NZ_JABBFX010000002.1"/>
</dbReference>
<dbReference type="InterPro" id="IPR002654">
    <property type="entry name" value="Glyco_trans_25"/>
</dbReference>
<sequence length="288" mass="31027">MSPPIAGLYINLDRCPERAAFMEAQLARLGLAGVLRHAAIDAANLPPAPAGCPLLPGERACFLSHLQALESAPADRFTLVLEDDMELSDQLPELVAKAIAGPLDGVDIAFLECQPHYSHAHLSALWDVACRLFPPGSARRAQGVELVPAQQFYKWGTAAYVVSPAGRGKLLALMHEWLQAGPQLPLDRCVEQAVAARQLQAVITVPFLATTALQWHGRSTIANGWRTPPDFLMVMRRLLYAGSLHEVQPMAQALADAQVDPALQMFGLVLREVAGVNRQAQAQGGKSA</sequence>
<dbReference type="AlphaFoldDB" id="A0A848H9F6"/>
<dbReference type="Pfam" id="PF01755">
    <property type="entry name" value="Glyco_transf_25"/>
    <property type="match status" value="1"/>
</dbReference>
<dbReference type="CDD" id="cd06532">
    <property type="entry name" value="Glyco_transf_25"/>
    <property type="match status" value="1"/>
</dbReference>
<name>A0A848H9F6_9BURK</name>
<dbReference type="UniPathway" id="UPA00820"/>
<evidence type="ECO:0000313" key="5">
    <source>
        <dbReference type="EMBL" id="NML46612.1"/>
    </source>
</evidence>
<comment type="caution">
    <text evidence="5">The sequence shown here is derived from an EMBL/GenBank/DDBJ whole genome shotgun (WGS) entry which is preliminary data.</text>
</comment>